<feature type="domain" description="Ricin B lectin" evidence="2">
    <location>
        <begin position="287"/>
        <end position="437"/>
    </location>
</feature>
<organism evidence="3 4">
    <name type="scientific">Streptomyces liangshanensis</name>
    <dbReference type="NCBI Taxonomy" id="2717324"/>
    <lineage>
        <taxon>Bacteria</taxon>
        <taxon>Bacillati</taxon>
        <taxon>Actinomycetota</taxon>
        <taxon>Actinomycetes</taxon>
        <taxon>Kitasatosporales</taxon>
        <taxon>Streptomycetaceae</taxon>
        <taxon>Streptomyces</taxon>
    </lineage>
</organism>
<feature type="region of interest" description="Disordered" evidence="1">
    <location>
        <begin position="176"/>
        <end position="276"/>
    </location>
</feature>
<reference evidence="3 4" key="1">
    <citation type="submission" date="2020-03" db="EMBL/GenBank/DDBJ databases">
        <title>A novel species.</title>
        <authorList>
            <person name="Gao J."/>
        </authorList>
    </citation>
    <scope>NUCLEOTIDE SEQUENCE [LARGE SCALE GENOMIC DNA]</scope>
    <source>
        <strain evidence="3 4">QMT-12</strain>
    </source>
</reference>
<dbReference type="PROSITE" id="PS50231">
    <property type="entry name" value="RICIN_B_LECTIN"/>
    <property type="match status" value="1"/>
</dbReference>
<feature type="compositionally biased region" description="Low complexity" evidence="1">
    <location>
        <begin position="267"/>
        <end position="276"/>
    </location>
</feature>
<sequence>MSEEAQPTVRRATALPRVTGESAPALIPGGSAGAAPAAAAASGPTAPEEEAAAPPAATPEATRPSPPPAPDTAAPITAPAAGTAAAATTTATAGAARTGTTSATPTAPATPATPAASPASAAASSGQAPPGSAAATVEGGEPPSRRPNKPLLAAAGIGGTLLIGVPFLFMGLPGDDRQESTTASRLSSDTLLRDDDAAPAGGYAPASPSTSPSASAKDKAKTKAKVKAAAVPRSEPSVTPTPTAKSPGSEPGKTGKPSPKETRAKAPRTPARAGGALPVSANFDTVTGVLVRNVLTGLCADVPNYGNGKPDGPVNQFTCDNSTGDNQRWDLVVVRPGGGPAGADLFNVRNSKDGYCLDLPNFGGQPASTPVSEWHCNGTTSDNQLWYLEKKSSGKFWIRNLSSANRCLDVNGYNAGKDARLTIYGCALNDDHLWSFV</sequence>
<dbReference type="RefSeq" id="WP_167025307.1">
    <property type="nucleotide sequence ID" value="NZ_CP050177.1"/>
</dbReference>
<dbReference type="KEGG" id="slia:HA039_06885"/>
<dbReference type="InterPro" id="IPR035992">
    <property type="entry name" value="Ricin_B-like_lectins"/>
</dbReference>
<evidence type="ECO:0000313" key="4">
    <source>
        <dbReference type="Proteomes" id="UP000501179"/>
    </source>
</evidence>
<evidence type="ECO:0000313" key="3">
    <source>
        <dbReference type="EMBL" id="QIQ02062.1"/>
    </source>
</evidence>
<dbReference type="AlphaFoldDB" id="A0A6G9GUW9"/>
<dbReference type="SMART" id="SM00458">
    <property type="entry name" value="RICIN"/>
    <property type="match status" value="1"/>
</dbReference>
<protein>
    <submittedName>
        <fullName evidence="3">Ricin-type beta-trefoil lectin domain protein</fullName>
    </submittedName>
</protein>
<feature type="compositionally biased region" description="Low complexity" evidence="1">
    <location>
        <begin position="198"/>
        <end position="215"/>
    </location>
</feature>
<dbReference type="Proteomes" id="UP000501179">
    <property type="component" value="Chromosome"/>
</dbReference>
<proteinExistence type="predicted"/>
<feature type="compositionally biased region" description="Low complexity" evidence="1">
    <location>
        <begin position="23"/>
        <end position="63"/>
    </location>
</feature>
<dbReference type="Pfam" id="PF00652">
    <property type="entry name" value="Ricin_B_lectin"/>
    <property type="match status" value="1"/>
</dbReference>
<evidence type="ECO:0000256" key="1">
    <source>
        <dbReference type="SAM" id="MobiDB-lite"/>
    </source>
</evidence>
<name>A0A6G9GUW9_9ACTN</name>
<evidence type="ECO:0000259" key="2">
    <source>
        <dbReference type="SMART" id="SM00458"/>
    </source>
</evidence>
<dbReference type="EMBL" id="CP050177">
    <property type="protein sequence ID" value="QIQ02062.1"/>
    <property type="molecule type" value="Genomic_DNA"/>
</dbReference>
<keyword evidence="4" id="KW-1185">Reference proteome</keyword>
<feature type="compositionally biased region" description="Polar residues" evidence="1">
    <location>
        <begin position="236"/>
        <end position="246"/>
    </location>
</feature>
<dbReference type="Gene3D" id="2.80.10.50">
    <property type="match status" value="1"/>
</dbReference>
<feature type="compositionally biased region" description="Low complexity" evidence="1">
    <location>
        <begin position="180"/>
        <end position="190"/>
    </location>
</feature>
<accession>A0A6G9GUW9</accession>
<dbReference type="SUPFAM" id="SSF50370">
    <property type="entry name" value="Ricin B-like lectins"/>
    <property type="match status" value="1"/>
</dbReference>
<dbReference type="CDD" id="cd00161">
    <property type="entry name" value="beta-trefoil_Ricin-like"/>
    <property type="match status" value="1"/>
</dbReference>
<feature type="compositionally biased region" description="Low complexity" evidence="1">
    <location>
        <begin position="71"/>
        <end position="136"/>
    </location>
</feature>
<dbReference type="GO" id="GO:0030246">
    <property type="term" value="F:carbohydrate binding"/>
    <property type="evidence" value="ECO:0007669"/>
    <property type="project" value="UniProtKB-KW"/>
</dbReference>
<dbReference type="InterPro" id="IPR000772">
    <property type="entry name" value="Ricin_B_lectin"/>
</dbReference>
<gene>
    <name evidence="3" type="ORF">HA039_06885</name>
</gene>
<keyword evidence="3" id="KW-0430">Lectin</keyword>
<feature type="region of interest" description="Disordered" evidence="1">
    <location>
        <begin position="1"/>
        <end position="152"/>
    </location>
</feature>